<dbReference type="InterPro" id="IPR009081">
    <property type="entry name" value="PP-bd_ACP"/>
</dbReference>
<evidence type="ECO:0000259" key="4">
    <source>
        <dbReference type="Pfam" id="PF00550"/>
    </source>
</evidence>
<evidence type="ECO:0000313" key="6">
    <source>
        <dbReference type="EMBL" id="KAK4096402.1"/>
    </source>
</evidence>
<dbReference type="PANTHER" id="PTHR43439">
    <property type="entry name" value="PHENYLACETATE-COENZYME A LIGASE"/>
    <property type="match status" value="1"/>
</dbReference>
<feature type="region of interest" description="Disordered" evidence="3">
    <location>
        <begin position="1"/>
        <end position="20"/>
    </location>
</feature>
<keyword evidence="1" id="KW-0596">Phosphopantetheine</keyword>
<gene>
    <name evidence="6" type="ORF">N658DRAFT_519233</name>
</gene>
<name>A0AAN6SXF2_9PEZI</name>
<dbReference type="InterPro" id="IPR042099">
    <property type="entry name" value="ANL_N_sf"/>
</dbReference>
<evidence type="ECO:0000256" key="1">
    <source>
        <dbReference type="ARBA" id="ARBA00022450"/>
    </source>
</evidence>
<keyword evidence="7" id="KW-1185">Reference proteome</keyword>
<dbReference type="SUPFAM" id="SSF47336">
    <property type="entry name" value="ACP-like"/>
    <property type="match status" value="1"/>
</dbReference>
<reference evidence="6" key="2">
    <citation type="submission" date="2023-05" db="EMBL/GenBank/DDBJ databases">
        <authorList>
            <consortium name="Lawrence Berkeley National Laboratory"/>
            <person name="Steindorff A."/>
            <person name="Hensen N."/>
            <person name="Bonometti L."/>
            <person name="Westerberg I."/>
            <person name="Brannstrom I.O."/>
            <person name="Guillou S."/>
            <person name="Cros-Aarteil S."/>
            <person name="Calhoun S."/>
            <person name="Haridas S."/>
            <person name="Kuo A."/>
            <person name="Mondo S."/>
            <person name="Pangilinan J."/>
            <person name="Riley R."/>
            <person name="Labutti K."/>
            <person name="Andreopoulos B."/>
            <person name="Lipzen A."/>
            <person name="Chen C."/>
            <person name="Yanf M."/>
            <person name="Daum C."/>
            <person name="Ng V."/>
            <person name="Clum A."/>
            <person name="Ohm R."/>
            <person name="Martin F."/>
            <person name="Silar P."/>
            <person name="Natvig D."/>
            <person name="Lalanne C."/>
            <person name="Gautier V."/>
            <person name="Ament-Velasquez S.L."/>
            <person name="Kruys A."/>
            <person name="Hutchinson M.I."/>
            <person name="Powell A.J."/>
            <person name="Barry K."/>
            <person name="Miller A.N."/>
            <person name="Grigoriev I.V."/>
            <person name="Debuchy R."/>
            <person name="Gladieux P."/>
            <person name="Thoren M.H."/>
            <person name="Johannesson H."/>
        </authorList>
    </citation>
    <scope>NUCLEOTIDE SEQUENCE</scope>
    <source>
        <strain evidence="6">CBS 757.83</strain>
    </source>
</reference>
<dbReference type="Pfam" id="PF23562">
    <property type="entry name" value="AMP-binding_C_3"/>
    <property type="match status" value="1"/>
</dbReference>
<evidence type="ECO:0000256" key="3">
    <source>
        <dbReference type="SAM" id="MobiDB-lite"/>
    </source>
</evidence>
<dbReference type="Gene3D" id="3.40.50.12780">
    <property type="entry name" value="N-terminal domain of ligase-like"/>
    <property type="match status" value="1"/>
</dbReference>
<organism evidence="6 7">
    <name type="scientific">Parathielavia hyrcaniae</name>
    <dbReference type="NCBI Taxonomy" id="113614"/>
    <lineage>
        <taxon>Eukaryota</taxon>
        <taxon>Fungi</taxon>
        <taxon>Dikarya</taxon>
        <taxon>Ascomycota</taxon>
        <taxon>Pezizomycotina</taxon>
        <taxon>Sordariomycetes</taxon>
        <taxon>Sordariomycetidae</taxon>
        <taxon>Sordariales</taxon>
        <taxon>Chaetomiaceae</taxon>
        <taxon>Parathielavia</taxon>
    </lineage>
</organism>
<dbReference type="AlphaFoldDB" id="A0AAN6SXF2"/>
<dbReference type="InterPro" id="IPR036291">
    <property type="entry name" value="NAD(P)-bd_dom_sf"/>
</dbReference>
<dbReference type="EMBL" id="MU863716">
    <property type="protein sequence ID" value="KAK4096402.1"/>
    <property type="molecule type" value="Genomic_DNA"/>
</dbReference>
<accession>A0AAN6SXF2</accession>
<comment type="caution">
    <text evidence="6">The sequence shown here is derived from an EMBL/GenBank/DDBJ whole genome shotgun (WGS) entry which is preliminary data.</text>
</comment>
<sequence>MTILQQRPPSVKMVSVPNSSNPKDGWKKITYKQAAIAVNRVAHKLVKSTGLLAKGEFPTVAYIGPSDVRYLVFVLGAVKAGYLALLISPRNSQEGQLSLFEQTNCNVIWFEATYKNMAQSWLQERDMHAFMTFPVAAWFPKEHIEPYPYSKTFDTGLPKPIVCRQGMWAIGEKYHHIAEWKGRGIWVDEMARRSKRTLHPMPLFHAAALSLSLIMIHSWDHPSALGIGDRPVSADMVVECLKYADVESVILPPAILEEMSQSEEAIDGLKKLPYVGFGGGNLAGAAGDRLVKSGVTLLNLILATEFAPFPMYWQPNRELWRYFIFNSELFGCQWTESAEKNAYEQIIVRKSKDPGFQGFFYTYPEDKEYRIKDLYKPHPSLSDHWIYHGRADSIIVFSNGETLNPVSMEHILTGHPGVKGALVVGSNRFQPALIIEPVEYPKNEEEAKKFLDDVWPTVVEANKETRAGTIRMYKNEIYAIYERASEVVSSEAPKPHLGSKEALTESIGTMFEQWLRAPKLEPDTDFFTVGIDSMQVINASRLLRAGLEAAGITVDASALATRIICGHPTHSRLADYLFPVKYAGELPAARRDKPPSADEDQVIVITGTTGALGSYMLEVASRSPRRTNAADRGLDIDFSKAEFLHADMSRFDLGLGKETYHKLLGEVDRVIHNQWPINFNMPVESFEPHIRAVRNLADFTCRAAKQVPIVFISSIGTVDAWKKSEPVPEQSLHNLSLSAGGYDMSTLVSSLSLEKVSEVSGVPTEIIRVEWLPSIVASSLYLGMLPDSLGPMLTVDWTPIEGIAKIMLEDINGYFHGVNPSTTDWTTLAKAVREFYGDRIEKMVSFDEWPWARAAREGQRHVVMDLSRTSSRSKTMREVQAVTPNLMKNWCRQWGF</sequence>
<evidence type="ECO:0000259" key="5">
    <source>
        <dbReference type="Pfam" id="PF07993"/>
    </source>
</evidence>
<dbReference type="Gene3D" id="1.10.1200.10">
    <property type="entry name" value="ACP-like"/>
    <property type="match status" value="1"/>
</dbReference>
<dbReference type="InterPro" id="IPR006162">
    <property type="entry name" value="Ppantetheine_attach_site"/>
</dbReference>
<keyword evidence="2" id="KW-0597">Phosphoprotein</keyword>
<dbReference type="SUPFAM" id="SSF56801">
    <property type="entry name" value="Acetyl-CoA synthetase-like"/>
    <property type="match status" value="1"/>
</dbReference>
<reference evidence="6" key="1">
    <citation type="journal article" date="2023" name="Mol. Phylogenet. Evol.">
        <title>Genome-scale phylogeny and comparative genomics of the fungal order Sordariales.</title>
        <authorList>
            <person name="Hensen N."/>
            <person name="Bonometti L."/>
            <person name="Westerberg I."/>
            <person name="Brannstrom I.O."/>
            <person name="Guillou S."/>
            <person name="Cros-Aarteil S."/>
            <person name="Calhoun S."/>
            <person name="Haridas S."/>
            <person name="Kuo A."/>
            <person name="Mondo S."/>
            <person name="Pangilinan J."/>
            <person name="Riley R."/>
            <person name="LaButti K."/>
            <person name="Andreopoulos B."/>
            <person name="Lipzen A."/>
            <person name="Chen C."/>
            <person name="Yan M."/>
            <person name="Daum C."/>
            <person name="Ng V."/>
            <person name="Clum A."/>
            <person name="Steindorff A."/>
            <person name="Ohm R.A."/>
            <person name="Martin F."/>
            <person name="Silar P."/>
            <person name="Natvig D.O."/>
            <person name="Lalanne C."/>
            <person name="Gautier V."/>
            <person name="Ament-Velasquez S.L."/>
            <person name="Kruys A."/>
            <person name="Hutchinson M.I."/>
            <person name="Powell A.J."/>
            <person name="Barry K."/>
            <person name="Miller A.N."/>
            <person name="Grigoriev I.V."/>
            <person name="Debuchy R."/>
            <person name="Gladieux P."/>
            <person name="Hiltunen Thoren M."/>
            <person name="Johannesson H."/>
        </authorList>
    </citation>
    <scope>NUCLEOTIDE SEQUENCE</scope>
    <source>
        <strain evidence="6">CBS 757.83</strain>
    </source>
</reference>
<dbReference type="InterPro" id="IPR013120">
    <property type="entry name" value="FAR_NAD-bd"/>
</dbReference>
<dbReference type="SUPFAM" id="SSF51735">
    <property type="entry name" value="NAD(P)-binding Rossmann-fold domains"/>
    <property type="match status" value="1"/>
</dbReference>
<protein>
    <submittedName>
        <fullName evidence="6">Acetyl-CoA synthetase-like protein</fullName>
    </submittedName>
</protein>
<feature type="domain" description="Carrier" evidence="4">
    <location>
        <begin position="509"/>
        <end position="576"/>
    </location>
</feature>
<dbReference type="Proteomes" id="UP001305647">
    <property type="component" value="Unassembled WGS sequence"/>
</dbReference>
<dbReference type="PROSITE" id="PS00012">
    <property type="entry name" value="PHOSPHOPANTETHEINE"/>
    <property type="match status" value="1"/>
</dbReference>
<proteinExistence type="predicted"/>
<feature type="domain" description="Thioester reductase (TE)" evidence="5">
    <location>
        <begin position="638"/>
        <end position="769"/>
    </location>
</feature>
<evidence type="ECO:0000313" key="7">
    <source>
        <dbReference type="Proteomes" id="UP001305647"/>
    </source>
</evidence>
<dbReference type="Gene3D" id="3.40.50.720">
    <property type="entry name" value="NAD(P)-binding Rossmann-like Domain"/>
    <property type="match status" value="1"/>
</dbReference>
<dbReference type="Pfam" id="PF07993">
    <property type="entry name" value="NAD_binding_4"/>
    <property type="match status" value="1"/>
</dbReference>
<dbReference type="Pfam" id="PF00550">
    <property type="entry name" value="PP-binding"/>
    <property type="match status" value="1"/>
</dbReference>
<evidence type="ECO:0000256" key="2">
    <source>
        <dbReference type="ARBA" id="ARBA00022553"/>
    </source>
</evidence>
<dbReference type="PANTHER" id="PTHR43439:SF2">
    <property type="entry name" value="ENZYME, PUTATIVE (JCVI)-RELATED"/>
    <property type="match status" value="1"/>
</dbReference>
<dbReference type="InterPro" id="IPR036736">
    <property type="entry name" value="ACP-like_sf"/>
</dbReference>
<dbReference type="InterPro" id="IPR051414">
    <property type="entry name" value="Adenylate-forming_Reductase"/>
</dbReference>